<evidence type="ECO:0000313" key="1">
    <source>
        <dbReference type="EMBL" id="TGL64125.1"/>
    </source>
</evidence>
<dbReference type="EMBL" id="RQGF01000009">
    <property type="protein sequence ID" value="TGL64125.1"/>
    <property type="molecule type" value="Genomic_DNA"/>
</dbReference>
<dbReference type="AlphaFoldDB" id="A0A4R9KDU8"/>
<dbReference type="Gene3D" id="3.40.390.10">
    <property type="entry name" value="Collagenase (Catalytic Domain)"/>
    <property type="match status" value="1"/>
</dbReference>
<dbReference type="OrthoDB" id="320235at2"/>
<gene>
    <name evidence="1" type="ORF">EHQ64_03810</name>
</gene>
<protein>
    <recommendedName>
        <fullName evidence="3">Peptidase M43 pregnancy-associated plasma-A domain-containing protein</fullName>
    </recommendedName>
</protein>
<accession>A0A4R9KDU8</accession>
<dbReference type="Proteomes" id="UP000297762">
    <property type="component" value="Unassembled WGS sequence"/>
</dbReference>
<dbReference type="GO" id="GO:0008237">
    <property type="term" value="F:metallopeptidase activity"/>
    <property type="evidence" value="ECO:0007669"/>
    <property type="project" value="InterPro"/>
</dbReference>
<comment type="caution">
    <text evidence="1">The sequence shown here is derived from an EMBL/GenBank/DDBJ whole genome shotgun (WGS) entry which is preliminary data.</text>
</comment>
<keyword evidence="2" id="KW-1185">Reference proteome</keyword>
<reference evidence="1" key="1">
    <citation type="journal article" date="2019" name="PLoS Negl. Trop. Dis.">
        <title>Revisiting the worldwide diversity of Leptospira species in the environment.</title>
        <authorList>
            <person name="Vincent A.T."/>
            <person name="Schiettekatte O."/>
            <person name="Bourhy P."/>
            <person name="Veyrier F.J."/>
            <person name="Picardeau M."/>
        </authorList>
    </citation>
    <scope>NUCLEOTIDE SEQUENCE [LARGE SCALE GENOMIC DNA]</scope>
    <source>
        <strain evidence="1">201702455</strain>
    </source>
</reference>
<dbReference type="InterPro" id="IPR024079">
    <property type="entry name" value="MetalloPept_cat_dom_sf"/>
</dbReference>
<evidence type="ECO:0008006" key="3">
    <source>
        <dbReference type="Google" id="ProtNLM"/>
    </source>
</evidence>
<dbReference type="SUPFAM" id="SSF55486">
    <property type="entry name" value="Metalloproteases ('zincins'), catalytic domain"/>
    <property type="match status" value="1"/>
</dbReference>
<proteinExistence type="predicted"/>
<sequence>MIFRVVLFLSLLSIINCENHKSELPPAVLGYIALDYLILSDPDRSAVYFSSVRSAGLEIAYEPDAEPFTGNFTIGGSDIWSVVQNNLEDVFADRGYTVSISVPNDLSSMTQIPSQGRSVWSVNQLLDLVPRYRRQASDFQSTSFFIIYLKGQMADAPGVIAVTISGVFGIGPPVVFVFKDMVNQFDSGISPDKVEKAEQMTVTHELGHALGLVNAGIPLHSSHQDKEHGNHCTEESCGMFWALSDTKVETFSPSTNSLILGQECRDDIRNYKP</sequence>
<organism evidence="1 2">
    <name type="scientific">Leptospira sarikeiensis</name>
    <dbReference type="NCBI Taxonomy" id="2484943"/>
    <lineage>
        <taxon>Bacteria</taxon>
        <taxon>Pseudomonadati</taxon>
        <taxon>Spirochaetota</taxon>
        <taxon>Spirochaetia</taxon>
        <taxon>Leptospirales</taxon>
        <taxon>Leptospiraceae</taxon>
        <taxon>Leptospira</taxon>
    </lineage>
</organism>
<evidence type="ECO:0000313" key="2">
    <source>
        <dbReference type="Proteomes" id="UP000297762"/>
    </source>
</evidence>
<name>A0A4R9KDU8_9LEPT</name>
<dbReference type="RefSeq" id="WP_135648172.1">
    <property type="nucleotide sequence ID" value="NZ_RQGF01000009.1"/>
</dbReference>